<keyword evidence="1" id="KW-0175">Coiled coil</keyword>
<reference evidence="2 3" key="1">
    <citation type="journal article" date="2014" name="Agronomy (Basel)">
        <title>A Draft Genome Sequence for Ensete ventricosum, the Drought-Tolerant Tree Against Hunger.</title>
        <authorList>
            <person name="Harrison J."/>
            <person name="Moore K.A."/>
            <person name="Paszkiewicz K."/>
            <person name="Jones T."/>
            <person name="Grant M."/>
            <person name="Ambacheew D."/>
            <person name="Muzemil S."/>
            <person name="Studholme D.J."/>
        </authorList>
    </citation>
    <scope>NUCLEOTIDE SEQUENCE [LARGE SCALE GENOMIC DNA]</scope>
</reference>
<sequence>MLQAENKELKSGAGPEIMAAAEKRATELSTKVERLKAAVGESEQRCKNHKLVADSARRALARKFSLNSLASWSKQKIKKGFSREYHIQAGPRRVVRNAQYIRASGVQYSTICALKAFLCSIRSELPSYASRVESQKFCGISLSSTFGTKGDPPVELSPSSFFDLTNSF</sequence>
<feature type="coiled-coil region" evidence="1">
    <location>
        <begin position="18"/>
        <end position="45"/>
    </location>
</feature>
<evidence type="ECO:0000313" key="3">
    <source>
        <dbReference type="Proteomes" id="UP000287651"/>
    </source>
</evidence>
<proteinExistence type="predicted"/>
<evidence type="ECO:0000313" key="2">
    <source>
        <dbReference type="EMBL" id="RRT54043.1"/>
    </source>
</evidence>
<organism evidence="2 3">
    <name type="scientific">Ensete ventricosum</name>
    <name type="common">Abyssinian banana</name>
    <name type="synonym">Musa ensete</name>
    <dbReference type="NCBI Taxonomy" id="4639"/>
    <lineage>
        <taxon>Eukaryota</taxon>
        <taxon>Viridiplantae</taxon>
        <taxon>Streptophyta</taxon>
        <taxon>Embryophyta</taxon>
        <taxon>Tracheophyta</taxon>
        <taxon>Spermatophyta</taxon>
        <taxon>Magnoliopsida</taxon>
        <taxon>Liliopsida</taxon>
        <taxon>Zingiberales</taxon>
        <taxon>Musaceae</taxon>
        <taxon>Ensete</taxon>
    </lineage>
</organism>
<accession>A0A426YQM7</accession>
<comment type="caution">
    <text evidence="2">The sequence shown here is derived from an EMBL/GenBank/DDBJ whole genome shotgun (WGS) entry which is preliminary data.</text>
</comment>
<name>A0A426YQM7_ENSVE</name>
<dbReference type="AlphaFoldDB" id="A0A426YQM7"/>
<protein>
    <submittedName>
        <fullName evidence="2">Uncharacterized protein</fullName>
    </submittedName>
</protein>
<gene>
    <name evidence="2" type="ORF">B296_00049432</name>
</gene>
<dbReference type="EMBL" id="AMZH03010809">
    <property type="protein sequence ID" value="RRT54043.1"/>
    <property type="molecule type" value="Genomic_DNA"/>
</dbReference>
<evidence type="ECO:0000256" key="1">
    <source>
        <dbReference type="SAM" id="Coils"/>
    </source>
</evidence>
<dbReference type="Proteomes" id="UP000287651">
    <property type="component" value="Unassembled WGS sequence"/>
</dbReference>